<evidence type="ECO:0000256" key="4">
    <source>
        <dbReference type="ARBA" id="ARBA00022692"/>
    </source>
</evidence>
<dbReference type="PROSITE" id="PS00952">
    <property type="entry name" value="ER_LUMEN_RECEPTOR_2"/>
    <property type="match status" value="1"/>
</dbReference>
<keyword evidence="7 11" id="KW-0653">Protein transport</keyword>
<comment type="caution">
    <text evidence="12">The sequence shown here is derived from an EMBL/GenBank/DDBJ whole genome shotgun (WGS) entry which is preliminary data.</text>
</comment>
<dbReference type="EMBL" id="JANBOI010000307">
    <property type="protein sequence ID" value="KAJ1731639.1"/>
    <property type="molecule type" value="Genomic_DNA"/>
</dbReference>
<evidence type="ECO:0000313" key="12">
    <source>
        <dbReference type="EMBL" id="KAJ1731639.1"/>
    </source>
</evidence>
<proteinExistence type="inferred from homology"/>
<feature type="transmembrane region" description="Helical" evidence="11">
    <location>
        <begin position="148"/>
        <end position="168"/>
    </location>
</feature>
<feature type="transmembrane region" description="Helical" evidence="11">
    <location>
        <begin position="118"/>
        <end position="136"/>
    </location>
</feature>
<keyword evidence="13" id="KW-1185">Reference proteome</keyword>
<dbReference type="GO" id="GO:0005789">
    <property type="term" value="C:endoplasmic reticulum membrane"/>
    <property type="evidence" value="ECO:0007669"/>
    <property type="project" value="UniProtKB-SubCell"/>
</dbReference>
<dbReference type="PRINTS" id="PR00660">
    <property type="entry name" value="ERLUMENR"/>
</dbReference>
<evidence type="ECO:0000256" key="2">
    <source>
        <dbReference type="ARBA" id="ARBA00010120"/>
    </source>
</evidence>
<evidence type="ECO:0000256" key="1">
    <source>
        <dbReference type="ARBA" id="ARBA00004477"/>
    </source>
</evidence>
<organism evidence="12 13">
    <name type="scientific">Coemansia biformis</name>
    <dbReference type="NCBI Taxonomy" id="1286918"/>
    <lineage>
        <taxon>Eukaryota</taxon>
        <taxon>Fungi</taxon>
        <taxon>Fungi incertae sedis</taxon>
        <taxon>Zoopagomycota</taxon>
        <taxon>Kickxellomycotina</taxon>
        <taxon>Kickxellomycetes</taxon>
        <taxon>Kickxellales</taxon>
        <taxon>Kickxellaceae</taxon>
        <taxon>Coemansia</taxon>
    </lineage>
</organism>
<evidence type="ECO:0000256" key="8">
    <source>
        <dbReference type="ARBA" id="ARBA00022989"/>
    </source>
</evidence>
<dbReference type="GO" id="GO:0006621">
    <property type="term" value="P:protein retention in ER lumen"/>
    <property type="evidence" value="ECO:0007669"/>
    <property type="project" value="InterPro"/>
</dbReference>
<evidence type="ECO:0000256" key="6">
    <source>
        <dbReference type="ARBA" id="ARBA00022892"/>
    </source>
</evidence>
<keyword evidence="3 11" id="KW-0813">Transport</keyword>
<feature type="transmembrane region" description="Helical" evidence="11">
    <location>
        <begin position="180"/>
        <end position="200"/>
    </location>
</feature>
<dbReference type="AlphaFoldDB" id="A0A9W7YFT5"/>
<keyword evidence="10 11" id="KW-0675">Receptor</keyword>
<keyword evidence="6" id="KW-0931">ER-Golgi transport</keyword>
<comment type="subcellular location">
    <subcellularLocation>
        <location evidence="1 11">Endoplasmic reticulum membrane</location>
        <topology evidence="1 11">Multi-pass membrane protein</topology>
    </subcellularLocation>
</comment>
<evidence type="ECO:0000256" key="9">
    <source>
        <dbReference type="ARBA" id="ARBA00023136"/>
    </source>
</evidence>
<keyword evidence="8 11" id="KW-1133">Transmembrane helix</keyword>
<dbReference type="GO" id="GO:0046923">
    <property type="term" value="F:ER retention sequence binding"/>
    <property type="evidence" value="ECO:0007669"/>
    <property type="project" value="InterPro"/>
</dbReference>
<keyword evidence="4 11" id="KW-0812">Transmembrane</keyword>
<dbReference type="OrthoDB" id="7694678at2759"/>
<dbReference type="PROSITE" id="PS00951">
    <property type="entry name" value="ER_LUMEN_RECEPTOR_1"/>
    <property type="match status" value="1"/>
</dbReference>
<feature type="transmembrane region" description="Helical" evidence="11">
    <location>
        <begin position="94"/>
        <end position="112"/>
    </location>
</feature>
<dbReference type="GO" id="GO:0016192">
    <property type="term" value="P:vesicle-mediated transport"/>
    <property type="evidence" value="ECO:0007669"/>
    <property type="project" value="UniProtKB-KW"/>
</dbReference>
<dbReference type="InterPro" id="IPR000133">
    <property type="entry name" value="ER_ret_rcpt"/>
</dbReference>
<dbReference type="Proteomes" id="UP001143981">
    <property type="component" value="Unassembled WGS sequence"/>
</dbReference>
<feature type="transmembrane region" description="Helical" evidence="11">
    <location>
        <begin position="65"/>
        <end position="82"/>
    </location>
</feature>
<reference evidence="12" key="1">
    <citation type="submission" date="2022-07" db="EMBL/GenBank/DDBJ databases">
        <title>Phylogenomic reconstructions and comparative analyses of Kickxellomycotina fungi.</title>
        <authorList>
            <person name="Reynolds N.K."/>
            <person name="Stajich J.E."/>
            <person name="Barry K."/>
            <person name="Grigoriev I.V."/>
            <person name="Crous P."/>
            <person name="Smith M.E."/>
        </authorList>
    </citation>
    <scope>NUCLEOTIDE SEQUENCE</scope>
    <source>
        <strain evidence="12">BCRC 34381</strain>
    </source>
</reference>
<feature type="transmembrane region" description="Helical" evidence="11">
    <location>
        <begin position="38"/>
        <end position="59"/>
    </location>
</feature>
<comment type="similarity">
    <text evidence="2 11">Belongs to the ERD2 family.</text>
</comment>
<gene>
    <name evidence="12" type="primary">ERD2</name>
    <name evidence="12" type="ORF">LPJ61_002441</name>
</gene>
<keyword evidence="5 11" id="KW-0256">Endoplasmic reticulum</keyword>
<evidence type="ECO:0000256" key="7">
    <source>
        <dbReference type="ARBA" id="ARBA00022927"/>
    </source>
</evidence>
<sequence>MNIFRLAGDLLHLGSILILIARLQQTKSCAGISLKTQVLYLVVFVTRYIDLVLGFVSVYNTLMKMFFLASAGYIVYLMYGPLKATYDRALDSFRIEFVLGGAAVFALAFPHKYTVLEILWSFSIYLEAVAIMPQLFQMTRTGEADNITSHYVFALGGYRALYIINWIYRYYTEDDYADYIAWVAGVVQTALFGDFFYIYFTRVLKGKTFKLPV</sequence>
<protein>
    <recommendedName>
        <fullName evidence="11">ER lumen protein-retaining receptor</fullName>
    </recommendedName>
</protein>
<evidence type="ECO:0000256" key="3">
    <source>
        <dbReference type="ARBA" id="ARBA00022448"/>
    </source>
</evidence>
<dbReference type="GO" id="GO:0015031">
    <property type="term" value="P:protein transport"/>
    <property type="evidence" value="ECO:0007669"/>
    <property type="project" value="UniProtKB-KW"/>
</dbReference>
<keyword evidence="9 11" id="KW-0472">Membrane</keyword>
<evidence type="ECO:0000313" key="13">
    <source>
        <dbReference type="Proteomes" id="UP001143981"/>
    </source>
</evidence>
<evidence type="ECO:0000256" key="5">
    <source>
        <dbReference type="ARBA" id="ARBA00022824"/>
    </source>
</evidence>
<dbReference type="PANTHER" id="PTHR10585">
    <property type="entry name" value="ER LUMEN PROTEIN RETAINING RECEPTOR"/>
    <property type="match status" value="1"/>
</dbReference>
<dbReference type="Pfam" id="PF00810">
    <property type="entry name" value="ER_lumen_recept"/>
    <property type="match status" value="1"/>
</dbReference>
<evidence type="ECO:0000256" key="10">
    <source>
        <dbReference type="ARBA" id="ARBA00023170"/>
    </source>
</evidence>
<accession>A0A9W7YFT5</accession>
<evidence type="ECO:0000256" key="11">
    <source>
        <dbReference type="RuleBase" id="RU000634"/>
    </source>
</evidence>
<name>A0A9W7YFT5_9FUNG</name>